<evidence type="ECO:0000313" key="3">
    <source>
        <dbReference type="Proteomes" id="UP001632038"/>
    </source>
</evidence>
<sequence length="313" mass="34132">MGDKSDPKTDYKGLHPAYTVSNIATKVRTLDGTKVSYSSWTKLFTLQAVAYKVLHHIDGSTPPAKTDDGYDQWKEIDALVLQWIYSTLSDDLLARVLDTDVTAQAAWDKVKSIFLSNKGSRAAALEQQFSNLTLSACSSMDDYAQKLKDLANQLTDVDHPVSESRLVLQLVRGLPAEYDVVGAFINQSSPSWDTARSMLQLETQRQSARQPAPAVLAAASDSKNTCQQAGNSSSGGNQGRGRGGQGRGRGRNNRGRGRSSPGQQQWQGYWPPGWTPPPSPYPSQPFGQTGDPYSSGQPRGFQDRLLGLLQPQT</sequence>
<organism evidence="2 3">
    <name type="scientific">Castilleja foliolosa</name>
    <dbReference type="NCBI Taxonomy" id="1961234"/>
    <lineage>
        <taxon>Eukaryota</taxon>
        <taxon>Viridiplantae</taxon>
        <taxon>Streptophyta</taxon>
        <taxon>Embryophyta</taxon>
        <taxon>Tracheophyta</taxon>
        <taxon>Spermatophyta</taxon>
        <taxon>Magnoliopsida</taxon>
        <taxon>eudicotyledons</taxon>
        <taxon>Gunneridae</taxon>
        <taxon>Pentapetalae</taxon>
        <taxon>asterids</taxon>
        <taxon>lamiids</taxon>
        <taxon>Lamiales</taxon>
        <taxon>Orobanchaceae</taxon>
        <taxon>Pedicularideae</taxon>
        <taxon>Castillejinae</taxon>
        <taxon>Castilleja</taxon>
    </lineage>
</organism>
<reference evidence="3" key="1">
    <citation type="journal article" date="2024" name="IScience">
        <title>Strigolactones Initiate the Formation of Haustorium-like Structures in Castilleja.</title>
        <authorList>
            <person name="Buerger M."/>
            <person name="Peterson D."/>
            <person name="Chory J."/>
        </authorList>
    </citation>
    <scope>NUCLEOTIDE SEQUENCE [LARGE SCALE GENOMIC DNA]</scope>
</reference>
<name>A0ABD3CPN6_9LAMI</name>
<dbReference type="PANTHER" id="PTHR47481:SF40">
    <property type="entry name" value="RETROTRANSPOSON GAG DOMAIN-CONTAINING PROTEIN"/>
    <property type="match status" value="1"/>
</dbReference>
<comment type="caution">
    <text evidence="2">The sequence shown here is derived from an EMBL/GenBank/DDBJ whole genome shotgun (WGS) entry which is preliminary data.</text>
</comment>
<keyword evidence="3" id="KW-1185">Reference proteome</keyword>
<proteinExistence type="predicted"/>
<dbReference type="EMBL" id="JAVIJP010000032">
    <property type="protein sequence ID" value="KAL3630542.1"/>
    <property type="molecule type" value="Genomic_DNA"/>
</dbReference>
<feature type="region of interest" description="Disordered" evidence="1">
    <location>
        <begin position="200"/>
        <end position="313"/>
    </location>
</feature>
<gene>
    <name evidence="2" type="ORF">CASFOL_023526</name>
</gene>
<feature type="compositionally biased region" description="Low complexity" evidence="1">
    <location>
        <begin position="208"/>
        <end position="219"/>
    </location>
</feature>
<evidence type="ECO:0008006" key="4">
    <source>
        <dbReference type="Google" id="ProtNLM"/>
    </source>
</evidence>
<feature type="compositionally biased region" description="Low complexity" evidence="1">
    <location>
        <begin position="258"/>
        <end position="272"/>
    </location>
</feature>
<accession>A0ABD3CPN6</accession>
<dbReference type="Pfam" id="PF14223">
    <property type="entry name" value="Retrotran_gag_2"/>
    <property type="match status" value="1"/>
</dbReference>
<evidence type="ECO:0000256" key="1">
    <source>
        <dbReference type="SAM" id="MobiDB-lite"/>
    </source>
</evidence>
<dbReference type="Proteomes" id="UP001632038">
    <property type="component" value="Unassembled WGS sequence"/>
</dbReference>
<dbReference type="AlphaFoldDB" id="A0ABD3CPN6"/>
<dbReference type="PANTHER" id="PTHR47481">
    <property type="match status" value="1"/>
</dbReference>
<feature type="compositionally biased region" description="Basic residues" evidence="1">
    <location>
        <begin position="248"/>
        <end position="257"/>
    </location>
</feature>
<protein>
    <recommendedName>
        <fullName evidence="4">Gag protein</fullName>
    </recommendedName>
</protein>
<evidence type="ECO:0000313" key="2">
    <source>
        <dbReference type="EMBL" id="KAL3630542.1"/>
    </source>
</evidence>
<feature type="compositionally biased region" description="Pro residues" evidence="1">
    <location>
        <begin position="273"/>
        <end position="283"/>
    </location>
</feature>
<feature type="compositionally biased region" description="Gly residues" evidence="1">
    <location>
        <begin position="236"/>
        <end position="247"/>
    </location>
</feature>